<sequence>MPHSCSAWNCTNRFSSQTRSIGITFHRFPKDSHLRKRWETALRRKGFSASLSSMLCSEHFRPEDFDRTGQTVRIRTGAVPSVFRFPAHLHKHVFTRTSKTSKKAEETLSLDCSQLVQEAEPVSVATNDHSYALPSSNDDLRARLREALARVESLERERRNAKDREKRAKKTVSGLLEDLRMKKLINEDLKEQLDLYSGINK</sequence>
<evidence type="ECO:0000313" key="9">
    <source>
        <dbReference type="Proteomes" id="UP000261480"/>
    </source>
</evidence>
<reference evidence="8" key="2">
    <citation type="submission" date="2025-09" db="UniProtKB">
        <authorList>
            <consortium name="Ensembl"/>
        </authorList>
    </citation>
    <scope>IDENTIFICATION</scope>
</reference>
<evidence type="ECO:0000256" key="2">
    <source>
        <dbReference type="ARBA" id="ARBA00022771"/>
    </source>
</evidence>
<keyword evidence="6" id="KW-0175">Coiled coil</keyword>
<evidence type="ECO:0000259" key="7">
    <source>
        <dbReference type="PROSITE" id="PS50950"/>
    </source>
</evidence>
<dbReference type="PANTHER" id="PTHR47696">
    <property type="entry name" value="THAP DOMAIN-CONTAINING PROTEIN 2"/>
    <property type="match status" value="1"/>
</dbReference>
<evidence type="ECO:0000256" key="3">
    <source>
        <dbReference type="ARBA" id="ARBA00022833"/>
    </source>
</evidence>
<dbReference type="Ensembl" id="ENSPMET00000012830.1">
    <property type="protein sequence ID" value="ENSPMEP00000002257.1"/>
    <property type="gene ID" value="ENSPMEG00000000038.1"/>
</dbReference>
<keyword evidence="3" id="KW-0862">Zinc</keyword>
<evidence type="ECO:0000256" key="6">
    <source>
        <dbReference type="SAM" id="Coils"/>
    </source>
</evidence>
<dbReference type="Pfam" id="PF05485">
    <property type="entry name" value="THAP"/>
    <property type="match status" value="1"/>
</dbReference>
<keyword evidence="1" id="KW-0479">Metal-binding</keyword>
<dbReference type="SUPFAM" id="SSF57716">
    <property type="entry name" value="Glucocorticoid receptor-like (DNA-binding domain)"/>
    <property type="match status" value="1"/>
</dbReference>
<dbReference type="GeneID" id="106914413"/>
<dbReference type="GO" id="GO:0003677">
    <property type="term" value="F:DNA binding"/>
    <property type="evidence" value="ECO:0007669"/>
    <property type="project" value="UniProtKB-UniRule"/>
</dbReference>
<dbReference type="PROSITE" id="PS50950">
    <property type="entry name" value="ZF_THAP"/>
    <property type="match status" value="1"/>
</dbReference>
<evidence type="ECO:0000256" key="5">
    <source>
        <dbReference type="PROSITE-ProRule" id="PRU00309"/>
    </source>
</evidence>
<dbReference type="AlphaFoldDB" id="A0A3B3WHP0"/>
<dbReference type="PANTHER" id="PTHR47696:SF2">
    <property type="entry name" value="PROVISIONAL ORTHOLOG OF THAP DOMAIN CONTAINING 1"/>
    <property type="match status" value="1"/>
</dbReference>
<proteinExistence type="predicted"/>
<keyword evidence="4 5" id="KW-0238">DNA-binding</keyword>
<keyword evidence="2 5" id="KW-0863">Zinc-finger</keyword>
<dbReference type="InterPro" id="IPR006612">
    <property type="entry name" value="THAP_Znf"/>
</dbReference>
<dbReference type="InterPro" id="IPR038441">
    <property type="entry name" value="THAP_Znf_sf"/>
</dbReference>
<accession>A0A3B3WHP0</accession>
<dbReference type="STRING" id="48701.ENSPMEP00000002257"/>
<evidence type="ECO:0000313" key="8">
    <source>
        <dbReference type="Ensembl" id="ENSPMEP00000002257.1"/>
    </source>
</evidence>
<reference evidence="8" key="1">
    <citation type="submission" date="2025-08" db="UniProtKB">
        <authorList>
            <consortium name="Ensembl"/>
        </authorList>
    </citation>
    <scope>IDENTIFICATION</scope>
</reference>
<dbReference type="GO" id="GO:0008270">
    <property type="term" value="F:zinc ion binding"/>
    <property type="evidence" value="ECO:0007669"/>
    <property type="project" value="UniProtKB-KW"/>
</dbReference>
<feature type="domain" description="THAP-type" evidence="7">
    <location>
        <begin position="1"/>
        <end position="83"/>
    </location>
</feature>
<dbReference type="Proteomes" id="UP000261480">
    <property type="component" value="Unplaced"/>
</dbReference>
<keyword evidence="9" id="KW-1185">Reference proteome</keyword>
<dbReference type="SMART" id="SM00692">
    <property type="entry name" value="DM3"/>
    <property type="match status" value="1"/>
</dbReference>
<dbReference type="RefSeq" id="XP_014836672.1">
    <property type="nucleotide sequence ID" value="XM_014981186.1"/>
</dbReference>
<dbReference type="SMART" id="SM00980">
    <property type="entry name" value="THAP"/>
    <property type="match status" value="1"/>
</dbReference>
<organism evidence="8 9">
    <name type="scientific">Poecilia mexicana</name>
    <dbReference type="NCBI Taxonomy" id="48701"/>
    <lineage>
        <taxon>Eukaryota</taxon>
        <taxon>Metazoa</taxon>
        <taxon>Chordata</taxon>
        <taxon>Craniata</taxon>
        <taxon>Vertebrata</taxon>
        <taxon>Euteleostomi</taxon>
        <taxon>Actinopterygii</taxon>
        <taxon>Neopterygii</taxon>
        <taxon>Teleostei</taxon>
        <taxon>Neoteleostei</taxon>
        <taxon>Acanthomorphata</taxon>
        <taxon>Ovalentaria</taxon>
        <taxon>Atherinomorphae</taxon>
        <taxon>Cyprinodontiformes</taxon>
        <taxon>Poeciliidae</taxon>
        <taxon>Poeciliinae</taxon>
        <taxon>Poecilia</taxon>
    </lineage>
</organism>
<feature type="coiled-coil region" evidence="6">
    <location>
        <begin position="137"/>
        <end position="171"/>
    </location>
</feature>
<evidence type="ECO:0000256" key="1">
    <source>
        <dbReference type="ARBA" id="ARBA00022723"/>
    </source>
</evidence>
<evidence type="ECO:0000256" key="4">
    <source>
        <dbReference type="ARBA" id="ARBA00023125"/>
    </source>
</evidence>
<name>A0A3B3WHP0_9TELE</name>
<protein>
    <recommendedName>
        <fullName evidence="7">THAP-type domain-containing protein</fullName>
    </recommendedName>
</protein>
<dbReference type="Gene3D" id="6.20.210.20">
    <property type="entry name" value="THAP domain"/>
    <property type="match status" value="1"/>
</dbReference>
<dbReference type="InterPro" id="IPR026521">
    <property type="entry name" value="THAP2"/>
</dbReference>